<protein>
    <recommendedName>
        <fullName evidence="4">Lipoprotein</fullName>
    </recommendedName>
</protein>
<sequence>MKPEYALTLSCRVAAILLLAGVAACTTGARNWARPGVSESQRSADYNECRSQMRAVMKQSYDIDQDISSSLGSDWRRLGQYNTQQSQLSQGDADSGAQVMRNCMTDKGYRPL</sequence>
<gene>
    <name evidence="2" type="ORF">GCM10011611_30330</name>
</gene>
<dbReference type="PROSITE" id="PS51257">
    <property type="entry name" value="PROKAR_LIPOPROTEIN"/>
    <property type="match status" value="1"/>
</dbReference>
<dbReference type="EMBL" id="BMJQ01000007">
    <property type="protein sequence ID" value="GGF22199.1"/>
    <property type="molecule type" value="Genomic_DNA"/>
</dbReference>
<feature type="signal peptide" evidence="1">
    <location>
        <begin position="1"/>
        <end position="29"/>
    </location>
</feature>
<evidence type="ECO:0008006" key="4">
    <source>
        <dbReference type="Google" id="ProtNLM"/>
    </source>
</evidence>
<keyword evidence="1" id="KW-0732">Signal</keyword>
<evidence type="ECO:0000256" key="1">
    <source>
        <dbReference type="SAM" id="SignalP"/>
    </source>
</evidence>
<organism evidence="2 3">
    <name type="scientific">Aliidongia dinghuensis</name>
    <dbReference type="NCBI Taxonomy" id="1867774"/>
    <lineage>
        <taxon>Bacteria</taxon>
        <taxon>Pseudomonadati</taxon>
        <taxon>Pseudomonadota</taxon>
        <taxon>Alphaproteobacteria</taxon>
        <taxon>Rhodospirillales</taxon>
        <taxon>Dongiaceae</taxon>
        <taxon>Aliidongia</taxon>
    </lineage>
</organism>
<reference evidence="2" key="2">
    <citation type="submission" date="2020-09" db="EMBL/GenBank/DDBJ databases">
        <authorList>
            <person name="Sun Q."/>
            <person name="Zhou Y."/>
        </authorList>
    </citation>
    <scope>NUCLEOTIDE SEQUENCE</scope>
    <source>
        <strain evidence="2">CGMCC 1.15725</strain>
    </source>
</reference>
<dbReference type="Proteomes" id="UP000646365">
    <property type="component" value="Unassembled WGS sequence"/>
</dbReference>
<feature type="chain" id="PRO_5035165025" description="Lipoprotein" evidence="1">
    <location>
        <begin position="30"/>
        <end position="112"/>
    </location>
</feature>
<proteinExistence type="predicted"/>
<comment type="caution">
    <text evidence="2">The sequence shown here is derived from an EMBL/GenBank/DDBJ whole genome shotgun (WGS) entry which is preliminary data.</text>
</comment>
<reference evidence="2" key="1">
    <citation type="journal article" date="2014" name="Int. J. Syst. Evol. Microbiol.">
        <title>Complete genome sequence of Corynebacterium casei LMG S-19264T (=DSM 44701T), isolated from a smear-ripened cheese.</title>
        <authorList>
            <consortium name="US DOE Joint Genome Institute (JGI-PGF)"/>
            <person name="Walter F."/>
            <person name="Albersmeier A."/>
            <person name="Kalinowski J."/>
            <person name="Ruckert C."/>
        </authorList>
    </citation>
    <scope>NUCLEOTIDE SEQUENCE</scope>
    <source>
        <strain evidence="2">CGMCC 1.15725</strain>
    </source>
</reference>
<evidence type="ECO:0000313" key="3">
    <source>
        <dbReference type="Proteomes" id="UP000646365"/>
    </source>
</evidence>
<keyword evidence="3" id="KW-1185">Reference proteome</keyword>
<dbReference type="RefSeq" id="WP_189047171.1">
    <property type="nucleotide sequence ID" value="NZ_BMJQ01000007.1"/>
</dbReference>
<evidence type="ECO:0000313" key="2">
    <source>
        <dbReference type="EMBL" id="GGF22199.1"/>
    </source>
</evidence>
<accession>A0A8J2YUB4</accession>
<name>A0A8J2YUB4_9PROT</name>
<dbReference type="AlphaFoldDB" id="A0A8J2YUB4"/>